<feature type="domain" description="TSCPD" evidence="7">
    <location>
        <begin position="19"/>
        <end position="102"/>
    </location>
</feature>
<feature type="region of interest" description="Disordered" evidence="6">
    <location>
        <begin position="1"/>
        <end position="25"/>
    </location>
</feature>
<dbReference type="GO" id="GO:0004748">
    <property type="term" value="F:ribonucleoside-diphosphate reductase activity, thioredoxin disulfide as acceptor"/>
    <property type="evidence" value="ECO:0007669"/>
    <property type="project" value="UniProtKB-EC"/>
</dbReference>
<dbReference type="EC" id="1.17.4.1" evidence="2"/>
<dbReference type="NCBIfam" id="TIGR03905">
    <property type="entry name" value="TIGR03905_4_Cys"/>
    <property type="match status" value="1"/>
</dbReference>
<dbReference type="Proteomes" id="UP000011724">
    <property type="component" value="Chromosome"/>
</dbReference>
<evidence type="ECO:0000256" key="1">
    <source>
        <dbReference type="ARBA" id="ARBA00007405"/>
    </source>
</evidence>
<accession>M1WKS2</accession>
<organism evidence="8 9">
    <name type="scientific">Pseudodesulfovibrio piezophilus (strain DSM 21447 / JCM 15486 / C1TLV30)</name>
    <name type="common">Desulfovibrio piezophilus</name>
    <dbReference type="NCBI Taxonomy" id="1322246"/>
    <lineage>
        <taxon>Bacteria</taxon>
        <taxon>Pseudomonadati</taxon>
        <taxon>Thermodesulfobacteriota</taxon>
        <taxon>Desulfovibrionia</taxon>
        <taxon>Desulfovibrionales</taxon>
        <taxon>Desulfovibrionaceae</taxon>
    </lineage>
</organism>
<sequence length="106" mass="11098">MDNLMEFTPLAPMNAAPDKPGGGTETFAPENVCAKMIRYAVEDGKLAQVDFAGGCEGNLKAISTLLKGMKVDDVVRKLQGITCGSKGTSCTDQLCKALSAHMQTGS</sequence>
<evidence type="ECO:0000256" key="5">
    <source>
        <dbReference type="ARBA" id="ARBA00047754"/>
    </source>
</evidence>
<dbReference type="PATRIC" id="fig|879567.3.peg.3083"/>
<dbReference type="BioCyc" id="DPIE1322246:BN4_RS14415-MONOMER"/>
<dbReference type="HOGENOM" id="CLU_176133_0_0_7"/>
<dbReference type="AlphaFoldDB" id="M1WKS2"/>
<evidence type="ECO:0000256" key="2">
    <source>
        <dbReference type="ARBA" id="ARBA00012274"/>
    </source>
</evidence>
<reference evidence="9" key="2">
    <citation type="journal article" date="2013" name="Stand. Genomic Sci.">
        <title>Complete genome sequence of Desulfocapsa sulfexigens, a marine deltaproteobacterium specialized in disproportionating inorganic sulfur compounds.</title>
        <authorList>
            <person name="Finster K.W."/>
            <person name="Kjeldsen K.U."/>
            <person name="Kube M."/>
            <person name="Reinhardt R."/>
            <person name="Mussmann M."/>
            <person name="Amann R."/>
            <person name="Schreiber L."/>
        </authorList>
    </citation>
    <scope>NUCLEOTIDE SEQUENCE [LARGE SCALE GENOMIC DNA]</scope>
    <source>
        <strain evidence="9">DSM 10523 / SB164P1</strain>
    </source>
</reference>
<dbReference type="KEGG" id="dpi:BN4_20034"/>
<dbReference type="STRING" id="1322246.BN4_20034"/>
<evidence type="ECO:0000256" key="3">
    <source>
        <dbReference type="ARBA" id="ARBA00022634"/>
    </source>
</evidence>
<dbReference type="eggNOG" id="ENOG5032YE7">
    <property type="taxonomic scope" value="Bacteria"/>
</dbReference>
<evidence type="ECO:0000313" key="8">
    <source>
        <dbReference type="EMBL" id="CCH50096.1"/>
    </source>
</evidence>
<keyword evidence="3" id="KW-0237">DNA synthesis</keyword>
<comment type="similarity">
    <text evidence="1">Belongs to the ribonucleoside diphosphate reductase class-2 family.</text>
</comment>
<evidence type="ECO:0000256" key="4">
    <source>
        <dbReference type="ARBA" id="ARBA00022741"/>
    </source>
</evidence>
<protein>
    <recommendedName>
        <fullName evidence="2">ribonucleoside-diphosphate reductase</fullName>
        <ecNumber evidence="2">1.17.4.1</ecNumber>
    </recommendedName>
</protein>
<dbReference type="GO" id="GO:0000166">
    <property type="term" value="F:nucleotide binding"/>
    <property type="evidence" value="ECO:0007669"/>
    <property type="project" value="UniProtKB-KW"/>
</dbReference>
<keyword evidence="9" id="KW-1185">Reference proteome</keyword>
<keyword evidence="4" id="KW-0547">Nucleotide-binding</keyword>
<evidence type="ECO:0000259" key="7">
    <source>
        <dbReference type="Pfam" id="PF12637"/>
    </source>
</evidence>
<gene>
    <name evidence="8" type="ordered locus">BN4_20034</name>
</gene>
<dbReference type="InterPro" id="IPR024434">
    <property type="entry name" value="TSCPD_dom"/>
</dbReference>
<proteinExistence type="inferred from homology"/>
<dbReference type="Pfam" id="PF12637">
    <property type="entry name" value="TSCPD"/>
    <property type="match status" value="1"/>
</dbReference>
<dbReference type="EMBL" id="FO203427">
    <property type="protein sequence ID" value="CCH50096.1"/>
    <property type="molecule type" value="Genomic_DNA"/>
</dbReference>
<evidence type="ECO:0000256" key="6">
    <source>
        <dbReference type="SAM" id="MobiDB-lite"/>
    </source>
</evidence>
<dbReference type="InterPro" id="IPR023806">
    <property type="entry name" value="CHP03905"/>
</dbReference>
<comment type="catalytic activity">
    <reaction evidence="5">
        <text>a 2'-deoxyribonucleoside 5'-diphosphate + [thioredoxin]-disulfide + H2O = a ribonucleoside 5'-diphosphate + [thioredoxin]-dithiol</text>
        <dbReference type="Rhea" id="RHEA:23252"/>
        <dbReference type="Rhea" id="RHEA-COMP:10698"/>
        <dbReference type="Rhea" id="RHEA-COMP:10700"/>
        <dbReference type="ChEBI" id="CHEBI:15377"/>
        <dbReference type="ChEBI" id="CHEBI:29950"/>
        <dbReference type="ChEBI" id="CHEBI:50058"/>
        <dbReference type="ChEBI" id="CHEBI:57930"/>
        <dbReference type="ChEBI" id="CHEBI:73316"/>
        <dbReference type="EC" id="1.17.4.1"/>
    </reaction>
</comment>
<evidence type="ECO:0000313" key="9">
    <source>
        <dbReference type="Proteomes" id="UP000011724"/>
    </source>
</evidence>
<dbReference type="RefSeq" id="WP_015416138.1">
    <property type="nucleotide sequence ID" value="NC_020409.1"/>
</dbReference>
<name>M1WKS2_PSEP2</name>
<dbReference type="GO" id="GO:0071897">
    <property type="term" value="P:DNA biosynthetic process"/>
    <property type="evidence" value="ECO:0007669"/>
    <property type="project" value="UniProtKB-KW"/>
</dbReference>
<reference evidence="8 9" key="1">
    <citation type="journal article" date="2013" name="PLoS ONE">
        <title>The first genomic and proteomic characterization of a deep-sea sulfate reducer: insights into the piezophilic lifestyle of Desulfovibrio piezophilus.</title>
        <authorList>
            <person name="Pradel N."/>
            <person name="Ji B."/>
            <person name="Gimenez G."/>
            <person name="Talla E."/>
            <person name="Lenoble P."/>
            <person name="Garel M."/>
            <person name="Tamburini C."/>
            <person name="Fourquet P."/>
            <person name="Lebrun R."/>
            <person name="Bertin P."/>
            <person name="Denis Y."/>
            <person name="Pophillat M."/>
            <person name="Barbe V."/>
            <person name="Ollivier B."/>
            <person name="Dolla A."/>
        </authorList>
    </citation>
    <scope>NUCLEOTIDE SEQUENCE [LARGE SCALE GENOMIC DNA]</scope>
    <source>
        <strain evidence="9">DSM 10523 / SB164P1</strain>
    </source>
</reference>